<dbReference type="Pfam" id="PF20148">
    <property type="entry name" value="DUF6531"/>
    <property type="match status" value="1"/>
</dbReference>
<dbReference type="EMBL" id="UOFL01000202">
    <property type="protein sequence ID" value="VAW80719.1"/>
    <property type="molecule type" value="Genomic_DNA"/>
</dbReference>
<dbReference type="InterPro" id="IPR006530">
    <property type="entry name" value="YD"/>
</dbReference>
<name>A0A3B0Z2R9_9ZZZZ</name>
<reference evidence="2" key="1">
    <citation type="submission" date="2018-06" db="EMBL/GenBank/DDBJ databases">
        <authorList>
            <person name="Zhirakovskaya E."/>
        </authorList>
    </citation>
    <scope>NUCLEOTIDE SEQUENCE</scope>
</reference>
<evidence type="ECO:0000313" key="2">
    <source>
        <dbReference type="EMBL" id="VAW80719.1"/>
    </source>
</evidence>
<feature type="domain" description="DUF6531" evidence="1">
    <location>
        <begin position="157"/>
        <end position="223"/>
    </location>
</feature>
<evidence type="ECO:0000259" key="1">
    <source>
        <dbReference type="Pfam" id="PF20148"/>
    </source>
</evidence>
<accession>A0A3B0Z2R9</accession>
<dbReference type="PROSITE" id="PS51257">
    <property type="entry name" value="PROKAR_LIPOPROTEIN"/>
    <property type="match status" value="1"/>
</dbReference>
<sequence>MTNKFRSFLRISFALLIFTLSSVSPSAYSCGGTAECDTWQEALNVVYADGAGWAKGSYDWCTTAGQECVKIKFYARNAHPDRPVSMPNWTLWRYSVYWGAWLEQTIQFIRFPTRKEKTNGGPFADSSEGQFHGAKSCNLLSANSNGANSKKTACSVGNPINIGSGNKYQQETDISGSGKNIKFQRFYNSQTTQNYITHMGKKWSHTYSRHLIIQDELLKVLVRHTNKKILVLTYPDRPAPTVDPDIVGKFTAVKDTAGAIIAWEYRTANDSRERYDLNGRLVSIRYLNGNIETFTYDASNRLLKVTNSYSYTLSFAYDPSNRMSSVTDQAGRI</sequence>
<organism evidence="2">
    <name type="scientific">hydrothermal vent metagenome</name>
    <dbReference type="NCBI Taxonomy" id="652676"/>
    <lineage>
        <taxon>unclassified sequences</taxon>
        <taxon>metagenomes</taxon>
        <taxon>ecological metagenomes</taxon>
    </lineage>
</organism>
<dbReference type="Pfam" id="PF05593">
    <property type="entry name" value="RHS_repeat"/>
    <property type="match status" value="1"/>
</dbReference>
<dbReference type="NCBIfam" id="TIGR01643">
    <property type="entry name" value="YD_repeat_2x"/>
    <property type="match status" value="1"/>
</dbReference>
<dbReference type="InterPro" id="IPR045351">
    <property type="entry name" value="DUF6531"/>
</dbReference>
<dbReference type="Gene3D" id="2.180.10.10">
    <property type="entry name" value="RHS repeat-associated core"/>
    <property type="match status" value="1"/>
</dbReference>
<dbReference type="InterPro" id="IPR031325">
    <property type="entry name" value="RHS_repeat"/>
</dbReference>
<gene>
    <name evidence="2" type="ORF">MNBD_GAMMA12-856</name>
</gene>
<protein>
    <recommendedName>
        <fullName evidence="1">DUF6531 domain-containing protein</fullName>
    </recommendedName>
</protein>
<dbReference type="AlphaFoldDB" id="A0A3B0Z2R9"/>
<proteinExistence type="predicted"/>